<gene>
    <name evidence="2" type="ORF">V6N12_007746</name>
</gene>
<dbReference type="Proteomes" id="UP001472677">
    <property type="component" value="Unassembled WGS sequence"/>
</dbReference>
<reference evidence="2 3" key="1">
    <citation type="journal article" date="2024" name="G3 (Bethesda)">
        <title>Genome assembly of Hibiscus sabdariffa L. provides insights into metabolisms of medicinal natural products.</title>
        <authorList>
            <person name="Kim T."/>
        </authorList>
    </citation>
    <scope>NUCLEOTIDE SEQUENCE [LARGE SCALE GENOMIC DNA]</scope>
    <source>
        <strain evidence="2">TK-2024</strain>
        <tissue evidence="2">Old leaves</tissue>
    </source>
</reference>
<evidence type="ECO:0000313" key="3">
    <source>
        <dbReference type="Proteomes" id="UP001472677"/>
    </source>
</evidence>
<evidence type="ECO:0000313" key="2">
    <source>
        <dbReference type="EMBL" id="KAK8569214.1"/>
    </source>
</evidence>
<proteinExistence type="predicted"/>
<organism evidence="2 3">
    <name type="scientific">Hibiscus sabdariffa</name>
    <name type="common">roselle</name>
    <dbReference type="NCBI Taxonomy" id="183260"/>
    <lineage>
        <taxon>Eukaryota</taxon>
        <taxon>Viridiplantae</taxon>
        <taxon>Streptophyta</taxon>
        <taxon>Embryophyta</taxon>
        <taxon>Tracheophyta</taxon>
        <taxon>Spermatophyta</taxon>
        <taxon>Magnoliopsida</taxon>
        <taxon>eudicotyledons</taxon>
        <taxon>Gunneridae</taxon>
        <taxon>Pentapetalae</taxon>
        <taxon>rosids</taxon>
        <taxon>malvids</taxon>
        <taxon>Malvales</taxon>
        <taxon>Malvaceae</taxon>
        <taxon>Malvoideae</taxon>
        <taxon>Hibiscus</taxon>
    </lineage>
</organism>
<evidence type="ECO:0000256" key="1">
    <source>
        <dbReference type="SAM" id="MobiDB-lite"/>
    </source>
</evidence>
<keyword evidence="3" id="KW-1185">Reference proteome</keyword>
<name>A0ABR2F2P2_9ROSI</name>
<accession>A0ABR2F2P2</accession>
<protein>
    <submittedName>
        <fullName evidence="2">Uncharacterized protein</fullName>
    </submittedName>
</protein>
<dbReference type="EMBL" id="JBBPBM010000009">
    <property type="protein sequence ID" value="KAK8569214.1"/>
    <property type="molecule type" value="Genomic_DNA"/>
</dbReference>
<comment type="caution">
    <text evidence="2">The sequence shown here is derived from an EMBL/GenBank/DDBJ whole genome shotgun (WGS) entry which is preliminary data.</text>
</comment>
<sequence>MGDYVNPVVIKTSNLEIPTVSQSTRLENNEEEMRIPVWWVQKKHELMDKMEQQGNENNTYLERTLRLLNEKDHETKKSTPRGKATAQEMASNSIG</sequence>
<feature type="region of interest" description="Disordered" evidence="1">
    <location>
        <begin position="69"/>
        <end position="95"/>
    </location>
</feature>